<evidence type="ECO:0000313" key="1">
    <source>
        <dbReference type="EMBL" id="GJD48668.1"/>
    </source>
</evidence>
<evidence type="ECO:0000313" key="2">
    <source>
        <dbReference type="Proteomes" id="UP001055167"/>
    </source>
</evidence>
<accession>A0ABQ4QTL6</accession>
<protein>
    <recommendedName>
        <fullName evidence="3">ABC transporter substrate-binding protein</fullName>
    </recommendedName>
</protein>
<name>A0ABQ4QTL6_9HYPH</name>
<reference evidence="1" key="2">
    <citation type="submission" date="2021-08" db="EMBL/GenBank/DDBJ databases">
        <authorList>
            <person name="Tani A."/>
            <person name="Ola A."/>
            <person name="Ogura Y."/>
            <person name="Katsura K."/>
            <person name="Hayashi T."/>
        </authorList>
    </citation>
    <scope>NUCLEOTIDE SEQUENCE</scope>
    <source>
        <strain evidence="1">KCTC 52305</strain>
    </source>
</reference>
<reference evidence="1" key="1">
    <citation type="journal article" date="2021" name="Front. Microbiol.">
        <title>Comprehensive Comparative Genomics and Phenotyping of Methylobacterium Species.</title>
        <authorList>
            <person name="Alessa O."/>
            <person name="Ogura Y."/>
            <person name="Fujitani Y."/>
            <person name="Takami H."/>
            <person name="Hayashi T."/>
            <person name="Sahin N."/>
            <person name="Tani A."/>
        </authorList>
    </citation>
    <scope>NUCLEOTIDE SEQUENCE</scope>
    <source>
        <strain evidence="1">KCTC 52305</strain>
    </source>
</reference>
<sequence length="299" mass="31457">MKLAVPDLVSNSYFPALAAIELGCFAQEGLGVSLEVMFPPDRAYAAMRDGGIDLVAASAHTMLAAFPRWRGGKLVCAQAQGMYWFLVMHSDHAVARGDLAALTGRRIGAAPYVEMGLRGLLAQAGLDPVRDGIAIGPVPPHPAAGANFGLSAAMALEARQIDGFWANGMAAERAVRGGFGSIVLDVRRDRGPADGFDLTMATIAAPDRLLRDDPGLAGAVRRAVARAHAMLTQEPELATQVGAALFPPAEAAMIADLIRRDLPFYDTAITADQIRAVNAFARRMGILDADVPFAEVVAA</sequence>
<dbReference type="Proteomes" id="UP001055167">
    <property type="component" value="Unassembled WGS sequence"/>
</dbReference>
<evidence type="ECO:0008006" key="3">
    <source>
        <dbReference type="Google" id="ProtNLM"/>
    </source>
</evidence>
<dbReference type="Gene3D" id="3.40.190.10">
    <property type="entry name" value="Periplasmic binding protein-like II"/>
    <property type="match status" value="2"/>
</dbReference>
<dbReference type="SUPFAM" id="SSF53850">
    <property type="entry name" value="Periplasmic binding protein-like II"/>
    <property type="match status" value="1"/>
</dbReference>
<dbReference type="RefSeq" id="WP_128564828.1">
    <property type="nucleotide sequence ID" value="NZ_BPQH01000003.1"/>
</dbReference>
<comment type="caution">
    <text evidence="1">The sequence shown here is derived from an EMBL/GenBank/DDBJ whole genome shotgun (WGS) entry which is preliminary data.</text>
</comment>
<gene>
    <name evidence="1" type="ORF">OPKNFCMD_1391</name>
</gene>
<proteinExistence type="predicted"/>
<organism evidence="1 2">
    <name type="scientific">Methylobacterium crusticola</name>
    <dbReference type="NCBI Taxonomy" id="1697972"/>
    <lineage>
        <taxon>Bacteria</taxon>
        <taxon>Pseudomonadati</taxon>
        <taxon>Pseudomonadota</taxon>
        <taxon>Alphaproteobacteria</taxon>
        <taxon>Hyphomicrobiales</taxon>
        <taxon>Methylobacteriaceae</taxon>
        <taxon>Methylobacterium</taxon>
    </lineage>
</organism>
<dbReference type="EMBL" id="BPQH01000003">
    <property type="protein sequence ID" value="GJD48668.1"/>
    <property type="molecule type" value="Genomic_DNA"/>
</dbReference>
<keyword evidence="2" id="KW-1185">Reference proteome</keyword>